<dbReference type="RefSeq" id="WP_110047469.1">
    <property type="nucleotide sequence ID" value="NZ_CP054610.1"/>
</dbReference>
<dbReference type="AlphaFoldDB" id="A0A2V2YEA6"/>
<dbReference type="EMBL" id="QGTQ01000044">
    <property type="protein sequence ID" value="PWV90270.1"/>
    <property type="molecule type" value="Genomic_DNA"/>
</dbReference>
<dbReference type="Proteomes" id="UP000246635">
    <property type="component" value="Unassembled WGS sequence"/>
</dbReference>
<proteinExistence type="predicted"/>
<organism evidence="1 2">
    <name type="scientific">Paenibacillus cellulosilyticus</name>
    <dbReference type="NCBI Taxonomy" id="375489"/>
    <lineage>
        <taxon>Bacteria</taxon>
        <taxon>Bacillati</taxon>
        <taxon>Bacillota</taxon>
        <taxon>Bacilli</taxon>
        <taxon>Bacillales</taxon>
        <taxon>Paenibacillaceae</taxon>
        <taxon>Paenibacillus</taxon>
    </lineage>
</organism>
<name>A0A2V2YEA6_9BACL</name>
<comment type="caution">
    <text evidence="1">The sequence shown here is derived from an EMBL/GenBank/DDBJ whole genome shotgun (WGS) entry which is preliminary data.</text>
</comment>
<protein>
    <submittedName>
        <fullName evidence="1">Uncharacterized protein</fullName>
    </submittedName>
</protein>
<evidence type="ECO:0000313" key="1">
    <source>
        <dbReference type="EMBL" id="PWV90270.1"/>
    </source>
</evidence>
<gene>
    <name evidence="1" type="ORF">DFQ01_14446</name>
</gene>
<accession>A0A2V2YEA6</accession>
<sequence length="490" mass="53128">MASAQDTTGMIGIRSDLNAKGIDNSRIGYSNGYVTIDGQNFIKPTTVSGGVSYADPTAYNNTYNTYNTYTSNQATKTAQDNYLSALNNTTTNPYDQQVSDTLASYYDKLTNQTPYDVYNSDEYAAYQAQADRAAQKSTRAAQESMGASGFGRSTNLADRAQSIQNDENEYMQLQVVPQLQAAYDSKQQQQLAALGTYLDALTGQQGLYDTRTQEGINNLYNAVNYLSGRSDQAYQTQYQAERDKVTDTQQQELLEIQQAALTGMYKGKQTTAAQQQAFENAWTESVQMGKVSDSLANLTGIPAGTLLESTRQFNANLAEQQASRAQTASIAAADRAQRASDNAADRALQERLAANKESDQNAASTGLTAAERQQEGSALLSALRAGELTPAQAWQQIQDDLSLGLYSAEDAKYLQGIVQQIAPSTQAPAATQDQIAASGAKSDKEVEAEAKAKGYPTLDYLSWYKSANGRLGGVDFQTWQSLYGPRLTQG</sequence>
<evidence type="ECO:0000313" key="2">
    <source>
        <dbReference type="Proteomes" id="UP000246635"/>
    </source>
</evidence>
<reference evidence="1 2" key="1">
    <citation type="submission" date="2018-05" db="EMBL/GenBank/DDBJ databases">
        <title>Genomic Encyclopedia of Type Strains, Phase III (KMG-III): the genomes of soil and plant-associated and newly described type strains.</title>
        <authorList>
            <person name="Whitman W."/>
        </authorList>
    </citation>
    <scope>NUCLEOTIDE SEQUENCE [LARGE SCALE GENOMIC DNA]</scope>
    <source>
        <strain evidence="1 2">CECT 5696</strain>
    </source>
</reference>
<dbReference type="OrthoDB" id="2566281at2"/>
<keyword evidence="2" id="KW-1185">Reference proteome</keyword>